<feature type="transmembrane region" description="Helical" evidence="1">
    <location>
        <begin position="6"/>
        <end position="24"/>
    </location>
</feature>
<reference evidence="4" key="1">
    <citation type="journal article" date="2019" name="Int. J. Syst. Evol. Microbiol.">
        <title>The Global Catalogue of Microorganisms (GCM) 10K type strain sequencing project: providing services to taxonomists for standard genome sequencing and annotation.</title>
        <authorList>
            <consortium name="The Broad Institute Genomics Platform"/>
            <consortium name="The Broad Institute Genome Sequencing Center for Infectious Disease"/>
            <person name="Wu L."/>
            <person name="Ma J."/>
        </authorList>
    </citation>
    <scope>NUCLEOTIDE SEQUENCE [LARGE SCALE GENOMIC DNA]</scope>
    <source>
        <strain evidence="4">NBRC 102520</strain>
    </source>
</reference>
<feature type="transmembrane region" description="Helical" evidence="1">
    <location>
        <begin position="404"/>
        <end position="424"/>
    </location>
</feature>
<keyword evidence="1" id="KW-0472">Membrane</keyword>
<feature type="transmembrane region" description="Helical" evidence="1">
    <location>
        <begin position="112"/>
        <end position="132"/>
    </location>
</feature>
<dbReference type="Pfam" id="PF19982">
    <property type="entry name" value="DUF6418"/>
    <property type="match status" value="1"/>
</dbReference>
<keyword evidence="4" id="KW-1185">Reference proteome</keyword>
<feature type="domain" description="DUF6418" evidence="2">
    <location>
        <begin position="327"/>
        <end position="428"/>
    </location>
</feature>
<dbReference type="EMBL" id="BSOW01000006">
    <property type="protein sequence ID" value="GLR85475.1"/>
    <property type="molecule type" value="Genomic_DNA"/>
</dbReference>
<feature type="transmembrane region" description="Helical" evidence="1">
    <location>
        <begin position="187"/>
        <end position="204"/>
    </location>
</feature>
<name>A0ABQ6AU08_9BRAD</name>
<feature type="transmembrane region" description="Helical" evidence="1">
    <location>
        <begin position="160"/>
        <end position="180"/>
    </location>
</feature>
<protein>
    <recommendedName>
        <fullName evidence="2">DUF6418 domain-containing protein</fullName>
    </recommendedName>
</protein>
<evidence type="ECO:0000313" key="3">
    <source>
        <dbReference type="EMBL" id="GLR85475.1"/>
    </source>
</evidence>
<evidence type="ECO:0000256" key="1">
    <source>
        <dbReference type="SAM" id="Phobius"/>
    </source>
</evidence>
<sequence>MISAGEQAAVLLCGGSFFVFLFYLAGRRPVIFVCFFFIIFTLAWRMAATMFIDLEGPVYSSQLVRTVGPGTATVVHAIAYLVTLAPFLYFFRRSAVEAWCADVRQDAAQPGEITLADLTFAASLILLGFLYFDLVRRGTIPFFSKIERFNYAGGVAHRWLFRYGNLVTFWWGLMFATGYLRRRRVDWRMLILLGVLAVYAFLTGNRFSAYYSYLSYFIAPWAAVVAHQLTNQSKPFAWIGRSLASSKSRLAASCIAIILGGVVLYAIYNNLANVRGYQQSEIWHQAFERVLIQPSEVGWDSFERIFQRGHADSPAVFRFLFEEPIEPSRNTSIQYLMFASIGEPRASDQIRGGFQFAGGFPEIFFELFGPYLAWPFLFGAGCITAALSAVMVRGTLRGDYASTFLALYLLFGFHIMYIGGMLNFVTVQSYWIKIGLFSLALFLEETLARRGLQLLPFGLLRVRQVRNRG</sequence>
<proteinExistence type="predicted"/>
<keyword evidence="1" id="KW-0812">Transmembrane</keyword>
<feature type="transmembrane region" description="Helical" evidence="1">
    <location>
        <begin position="31"/>
        <end position="52"/>
    </location>
</feature>
<organism evidence="3 4">
    <name type="scientific">Bradyrhizobium iriomotense</name>
    <dbReference type="NCBI Taxonomy" id="441950"/>
    <lineage>
        <taxon>Bacteria</taxon>
        <taxon>Pseudomonadati</taxon>
        <taxon>Pseudomonadota</taxon>
        <taxon>Alphaproteobacteria</taxon>
        <taxon>Hyphomicrobiales</taxon>
        <taxon>Nitrobacteraceae</taxon>
        <taxon>Bradyrhizobium</taxon>
    </lineage>
</organism>
<accession>A0ABQ6AU08</accession>
<comment type="caution">
    <text evidence="3">The sequence shown here is derived from an EMBL/GenBank/DDBJ whole genome shotgun (WGS) entry which is preliminary data.</text>
</comment>
<feature type="transmembrane region" description="Helical" evidence="1">
    <location>
        <begin position="250"/>
        <end position="268"/>
    </location>
</feature>
<dbReference type="Proteomes" id="UP001156905">
    <property type="component" value="Unassembled WGS sequence"/>
</dbReference>
<evidence type="ECO:0000313" key="4">
    <source>
        <dbReference type="Proteomes" id="UP001156905"/>
    </source>
</evidence>
<feature type="transmembrane region" description="Helical" evidence="1">
    <location>
        <begin position="72"/>
        <end position="91"/>
    </location>
</feature>
<gene>
    <name evidence="3" type="ORF">GCM10007857_21860</name>
</gene>
<feature type="transmembrane region" description="Helical" evidence="1">
    <location>
        <begin position="371"/>
        <end position="392"/>
    </location>
</feature>
<dbReference type="RefSeq" id="WP_284264725.1">
    <property type="nucleotide sequence ID" value="NZ_BSOW01000006.1"/>
</dbReference>
<keyword evidence="1" id="KW-1133">Transmembrane helix</keyword>
<evidence type="ECO:0000259" key="2">
    <source>
        <dbReference type="Pfam" id="PF19982"/>
    </source>
</evidence>
<dbReference type="InterPro" id="IPR046303">
    <property type="entry name" value="DUF6418"/>
</dbReference>